<dbReference type="AlphaFoldDB" id="A0A8T3BM29"/>
<accession>A0A8T3BM29</accession>
<keyword evidence="1" id="KW-0812">Transmembrane</keyword>
<protein>
    <submittedName>
        <fullName evidence="2">Uncharacterized protein</fullName>
    </submittedName>
</protein>
<feature type="transmembrane region" description="Helical" evidence="1">
    <location>
        <begin position="115"/>
        <end position="133"/>
    </location>
</feature>
<dbReference type="EMBL" id="JAGYWB010000007">
    <property type="protein sequence ID" value="KAI0516097.1"/>
    <property type="molecule type" value="Genomic_DNA"/>
</dbReference>
<name>A0A8T3BM29_DENNO</name>
<evidence type="ECO:0000313" key="3">
    <source>
        <dbReference type="Proteomes" id="UP000829196"/>
    </source>
</evidence>
<evidence type="ECO:0000256" key="1">
    <source>
        <dbReference type="SAM" id="Phobius"/>
    </source>
</evidence>
<comment type="caution">
    <text evidence="2">The sequence shown here is derived from an EMBL/GenBank/DDBJ whole genome shotgun (WGS) entry which is preliminary data.</text>
</comment>
<keyword evidence="1" id="KW-0472">Membrane</keyword>
<gene>
    <name evidence="2" type="ORF">KFK09_008769</name>
</gene>
<organism evidence="2 3">
    <name type="scientific">Dendrobium nobile</name>
    <name type="common">Orchid</name>
    <dbReference type="NCBI Taxonomy" id="94219"/>
    <lineage>
        <taxon>Eukaryota</taxon>
        <taxon>Viridiplantae</taxon>
        <taxon>Streptophyta</taxon>
        <taxon>Embryophyta</taxon>
        <taxon>Tracheophyta</taxon>
        <taxon>Spermatophyta</taxon>
        <taxon>Magnoliopsida</taxon>
        <taxon>Liliopsida</taxon>
        <taxon>Asparagales</taxon>
        <taxon>Orchidaceae</taxon>
        <taxon>Epidendroideae</taxon>
        <taxon>Malaxideae</taxon>
        <taxon>Dendrobiinae</taxon>
        <taxon>Dendrobium</taxon>
    </lineage>
</organism>
<reference evidence="2" key="1">
    <citation type="journal article" date="2022" name="Front. Genet.">
        <title>Chromosome-Scale Assembly of the Dendrobium nobile Genome Provides Insights Into the Molecular Mechanism of the Biosynthesis of the Medicinal Active Ingredient of Dendrobium.</title>
        <authorList>
            <person name="Xu Q."/>
            <person name="Niu S.-C."/>
            <person name="Li K.-L."/>
            <person name="Zheng P.-J."/>
            <person name="Zhang X.-J."/>
            <person name="Jia Y."/>
            <person name="Liu Y."/>
            <person name="Niu Y.-X."/>
            <person name="Yu L.-H."/>
            <person name="Chen D.-F."/>
            <person name="Zhang G.-Q."/>
        </authorList>
    </citation>
    <scope>NUCLEOTIDE SEQUENCE</scope>
    <source>
        <tissue evidence="2">Leaf</tissue>
    </source>
</reference>
<evidence type="ECO:0000313" key="2">
    <source>
        <dbReference type="EMBL" id="KAI0516097.1"/>
    </source>
</evidence>
<dbReference type="Proteomes" id="UP000829196">
    <property type="component" value="Unassembled WGS sequence"/>
</dbReference>
<keyword evidence="3" id="KW-1185">Reference proteome</keyword>
<sequence>MQTRRLKIGLIVPDDITIIPDDQFKSEENRPEHRPEFVLADMYRPEVTKPGHTFLGHYPALTSGVSDSSRLVSRLGLGIINVVRESFYSYISPAISIRKSIVNVHPHGGENKPQWSAAHVLAALSFVVFPFIFELGIKSPFPIVEYG</sequence>
<keyword evidence="1" id="KW-1133">Transmembrane helix</keyword>
<proteinExistence type="predicted"/>